<evidence type="ECO:0000313" key="3">
    <source>
        <dbReference type="EMBL" id="MBC8336631.1"/>
    </source>
</evidence>
<evidence type="ECO:0000259" key="2">
    <source>
        <dbReference type="Pfam" id="PF02272"/>
    </source>
</evidence>
<gene>
    <name evidence="3" type="ORF">H8E29_15320</name>
</gene>
<protein>
    <submittedName>
        <fullName evidence="3">DHH family phosphoesterase</fullName>
    </submittedName>
</protein>
<dbReference type="EMBL" id="JACNJN010000178">
    <property type="protein sequence ID" value="MBC8336631.1"/>
    <property type="molecule type" value="Genomic_DNA"/>
</dbReference>
<feature type="domain" description="DDH" evidence="1">
    <location>
        <begin position="24"/>
        <end position="160"/>
    </location>
</feature>
<dbReference type="InterPro" id="IPR038763">
    <property type="entry name" value="DHH_sf"/>
</dbReference>
<dbReference type="InterPro" id="IPR051319">
    <property type="entry name" value="Oligoribo/pAp-PDE_c-di-AMP_PDE"/>
</dbReference>
<dbReference type="Proteomes" id="UP000614469">
    <property type="component" value="Unassembled WGS sequence"/>
</dbReference>
<dbReference type="PANTHER" id="PTHR47618">
    <property type="entry name" value="BIFUNCTIONAL OLIGORIBONUCLEASE AND PAP PHOSPHATASE NRNA"/>
    <property type="match status" value="1"/>
</dbReference>
<dbReference type="GO" id="GO:0003676">
    <property type="term" value="F:nucleic acid binding"/>
    <property type="evidence" value="ECO:0007669"/>
    <property type="project" value="InterPro"/>
</dbReference>
<comment type="caution">
    <text evidence="3">The sequence shown here is derived from an EMBL/GenBank/DDBJ whole genome shotgun (WGS) entry which is preliminary data.</text>
</comment>
<dbReference type="AlphaFoldDB" id="A0A8J6NP04"/>
<reference evidence="3 4" key="1">
    <citation type="submission" date="2020-08" db="EMBL/GenBank/DDBJ databases">
        <title>Bridging the membrane lipid divide: bacteria of the FCB group superphylum have the potential to synthesize archaeal ether lipids.</title>
        <authorList>
            <person name="Villanueva L."/>
            <person name="Von Meijenfeldt F.A.B."/>
            <person name="Westbye A.B."/>
            <person name="Yadav S."/>
            <person name="Hopmans E.C."/>
            <person name="Dutilh B.E."/>
            <person name="Sinninghe Damste J.S."/>
        </authorList>
    </citation>
    <scope>NUCLEOTIDE SEQUENCE [LARGE SCALE GENOMIC DNA]</scope>
    <source>
        <strain evidence="3">NIOZ-UU36</strain>
    </source>
</reference>
<dbReference type="InterPro" id="IPR003156">
    <property type="entry name" value="DHHA1_dom"/>
</dbReference>
<dbReference type="Pfam" id="PF02272">
    <property type="entry name" value="DHHA1"/>
    <property type="match status" value="1"/>
</dbReference>
<dbReference type="PANTHER" id="PTHR47618:SF1">
    <property type="entry name" value="BIFUNCTIONAL OLIGORIBONUCLEASE AND PAP PHOSPHATASE NRNA"/>
    <property type="match status" value="1"/>
</dbReference>
<feature type="domain" description="DHHA1" evidence="2">
    <location>
        <begin position="245"/>
        <end position="316"/>
    </location>
</feature>
<evidence type="ECO:0000313" key="4">
    <source>
        <dbReference type="Proteomes" id="UP000614469"/>
    </source>
</evidence>
<proteinExistence type="predicted"/>
<dbReference type="SUPFAM" id="SSF64182">
    <property type="entry name" value="DHH phosphoesterases"/>
    <property type="match status" value="1"/>
</dbReference>
<dbReference type="InterPro" id="IPR001667">
    <property type="entry name" value="DDH_dom"/>
</dbReference>
<sequence length="323" mass="35219">MRDLKMMTESINTSIKRRLGAADKLLITSHIRPDGDAIGSLLGLGLALQNAGKDVQMVLPDGVPAAFSHLEGCDLIQKEVEGDIDTFIVVDCGDFDRVHEVLRSFGVPAINIDHHITNVNFAEINLVETDSVATASILAEHLDQWGLEISKPVAAALMTGLITDTLGFRTMNMNPKAFRQAATLMEKGIDLPDLYYQAMVSRSYKAVRYWGAGLSNIERDGQMVWATLSLEDRKEAGYFGNDDADLINILSSVEKSPVAIIFVEQPEGAVKISWRVRGEEWDVAKVAADFGGGGHRAAAGAIIKGSLDEIKQRVLRATREILS</sequence>
<accession>A0A8J6NP04</accession>
<dbReference type="Gene3D" id="3.90.1640.10">
    <property type="entry name" value="inorganic pyrophosphatase (n-terminal core)"/>
    <property type="match status" value="1"/>
</dbReference>
<name>A0A8J6NP04_9CHLR</name>
<dbReference type="Gene3D" id="3.10.310.30">
    <property type="match status" value="1"/>
</dbReference>
<dbReference type="Pfam" id="PF01368">
    <property type="entry name" value="DHH"/>
    <property type="match status" value="1"/>
</dbReference>
<organism evidence="3 4">
    <name type="scientific">Candidatus Desulfolinea nitratireducens</name>
    <dbReference type="NCBI Taxonomy" id="2841698"/>
    <lineage>
        <taxon>Bacteria</taxon>
        <taxon>Bacillati</taxon>
        <taxon>Chloroflexota</taxon>
        <taxon>Anaerolineae</taxon>
        <taxon>Anaerolineales</taxon>
        <taxon>Anaerolineales incertae sedis</taxon>
        <taxon>Candidatus Desulfolinea</taxon>
    </lineage>
</organism>
<evidence type="ECO:0000259" key="1">
    <source>
        <dbReference type="Pfam" id="PF01368"/>
    </source>
</evidence>